<dbReference type="STRING" id="391735.Veis_4883"/>
<comment type="catalytic activity">
    <reaction evidence="12">
        <text>O-phospho-L-serine + H2O = L-serine + phosphate</text>
        <dbReference type="Rhea" id="RHEA:21208"/>
        <dbReference type="ChEBI" id="CHEBI:15377"/>
        <dbReference type="ChEBI" id="CHEBI:33384"/>
        <dbReference type="ChEBI" id="CHEBI:43474"/>
        <dbReference type="ChEBI" id="CHEBI:57524"/>
        <dbReference type="EC" id="3.1.3.3"/>
    </reaction>
</comment>
<keyword evidence="7" id="KW-0479">Metal-binding</keyword>
<evidence type="ECO:0000256" key="15">
    <source>
        <dbReference type="SAM" id="MobiDB-lite"/>
    </source>
</evidence>
<dbReference type="InterPro" id="IPR050582">
    <property type="entry name" value="HAD-like_SerB"/>
</dbReference>
<keyword evidence="8 16" id="KW-0378">Hydrolase</keyword>
<evidence type="ECO:0000256" key="7">
    <source>
        <dbReference type="ARBA" id="ARBA00022723"/>
    </source>
</evidence>
<dbReference type="EC" id="3.1.3.3" evidence="4"/>
<dbReference type="Proteomes" id="UP000000374">
    <property type="component" value="Chromosome"/>
</dbReference>
<dbReference type="Pfam" id="PF12710">
    <property type="entry name" value="HAD"/>
    <property type="match status" value="1"/>
</dbReference>
<proteinExistence type="inferred from homology"/>
<comment type="pathway">
    <text evidence="2">Amino-acid biosynthesis; L-serine biosynthesis; L-serine from 3-phospho-D-glycerate: step 3/3.</text>
</comment>
<reference evidence="17" key="1">
    <citation type="submission" date="2006-12" db="EMBL/GenBank/DDBJ databases">
        <title>Complete sequence of chromosome 1 of Verminephrobacter eiseniae EF01-2.</title>
        <authorList>
            <person name="Copeland A."/>
            <person name="Lucas S."/>
            <person name="Lapidus A."/>
            <person name="Barry K."/>
            <person name="Detter J.C."/>
            <person name="Glavina del Rio T."/>
            <person name="Dalin E."/>
            <person name="Tice H."/>
            <person name="Pitluck S."/>
            <person name="Chertkov O."/>
            <person name="Brettin T."/>
            <person name="Bruce D."/>
            <person name="Han C."/>
            <person name="Tapia R."/>
            <person name="Gilna P."/>
            <person name="Schmutz J."/>
            <person name="Larimer F."/>
            <person name="Land M."/>
            <person name="Hauser L."/>
            <person name="Kyrpides N."/>
            <person name="Kim E."/>
            <person name="Stahl D."/>
            <person name="Richardson P."/>
        </authorList>
    </citation>
    <scope>NUCLEOTIDE SEQUENCE [LARGE SCALE GENOMIC DNA]</scope>
    <source>
        <strain evidence="17">EF01-2</strain>
    </source>
</reference>
<evidence type="ECO:0000313" key="17">
    <source>
        <dbReference type="Proteomes" id="UP000000374"/>
    </source>
</evidence>
<dbReference type="PANTHER" id="PTHR43344">
    <property type="entry name" value="PHOSPHOSERINE PHOSPHATASE"/>
    <property type="match status" value="1"/>
</dbReference>
<evidence type="ECO:0000256" key="14">
    <source>
        <dbReference type="PIRSR" id="PIRSR604469-1"/>
    </source>
</evidence>
<gene>
    <name evidence="16" type="ordered locus">Veis_4883</name>
</gene>
<evidence type="ECO:0000256" key="11">
    <source>
        <dbReference type="ARBA" id="ARBA00031693"/>
    </source>
</evidence>
<dbReference type="eggNOG" id="COG0560">
    <property type="taxonomic scope" value="Bacteria"/>
</dbReference>
<comment type="catalytic activity">
    <reaction evidence="13">
        <text>O-phospho-D-serine + H2O = D-serine + phosphate</text>
        <dbReference type="Rhea" id="RHEA:24873"/>
        <dbReference type="ChEBI" id="CHEBI:15377"/>
        <dbReference type="ChEBI" id="CHEBI:35247"/>
        <dbReference type="ChEBI" id="CHEBI:43474"/>
        <dbReference type="ChEBI" id="CHEBI:58680"/>
        <dbReference type="EC" id="3.1.3.3"/>
    </reaction>
</comment>
<evidence type="ECO:0000256" key="12">
    <source>
        <dbReference type="ARBA" id="ARBA00048138"/>
    </source>
</evidence>
<feature type="active site" description="Proton donor" evidence="14">
    <location>
        <position position="60"/>
    </location>
</feature>
<evidence type="ECO:0000256" key="3">
    <source>
        <dbReference type="ARBA" id="ARBA00009184"/>
    </source>
</evidence>
<dbReference type="GeneID" id="76463143"/>
<dbReference type="SUPFAM" id="SSF56784">
    <property type="entry name" value="HAD-like"/>
    <property type="match status" value="1"/>
</dbReference>
<dbReference type="SFLD" id="SFLDS00003">
    <property type="entry name" value="Haloacid_Dehalogenase"/>
    <property type="match status" value="1"/>
</dbReference>
<dbReference type="SFLD" id="SFLDG01136">
    <property type="entry name" value="C1.6:_Phosphoserine_Phosphatas"/>
    <property type="match status" value="1"/>
</dbReference>
<protein>
    <recommendedName>
        <fullName evidence="5">Phosphoserine phosphatase</fullName>
        <ecNumber evidence="4">3.1.3.3</ecNumber>
    </recommendedName>
    <alternativeName>
        <fullName evidence="11">O-phosphoserine phosphohydrolase</fullName>
    </alternativeName>
</protein>
<evidence type="ECO:0000313" key="16">
    <source>
        <dbReference type="EMBL" id="ABM60572.1"/>
    </source>
</evidence>
<dbReference type="KEGG" id="vei:Veis_4883"/>
<feature type="compositionally biased region" description="Basic and acidic residues" evidence="15">
    <location>
        <begin position="9"/>
        <end position="19"/>
    </location>
</feature>
<dbReference type="GO" id="GO:0005737">
    <property type="term" value="C:cytoplasm"/>
    <property type="evidence" value="ECO:0007669"/>
    <property type="project" value="TreeGrafter"/>
</dbReference>
<organism evidence="16 17">
    <name type="scientific">Verminephrobacter eiseniae (strain EF01-2)</name>
    <dbReference type="NCBI Taxonomy" id="391735"/>
    <lineage>
        <taxon>Bacteria</taxon>
        <taxon>Pseudomonadati</taxon>
        <taxon>Pseudomonadota</taxon>
        <taxon>Betaproteobacteria</taxon>
        <taxon>Burkholderiales</taxon>
        <taxon>Comamonadaceae</taxon>
        <taxon>Verminephrobacter</taxon>
    </lineage>
</organism>
<dbReference type="HOGENOM" id="CLU_036368_4_3_4"/>
<dbReference type="GO" id="GO:0000287">
    <property type="term" value="F:magnesium ion binding"/>
    <property type="evidence" value="ECO:0007669"/>
    <property type="project" value="TreeGrafter"/>
</dbReference>
<comment type="similarity">
    <text evidence="3">Belongs to the HAD-like hydrolase superfamily. SerB family.</text>
</comment>
<dbReference type="SFLD" id="SFLDF00029">
    <property type="entry name" value="phosphoserine_phosphatase"/>
    <property type="match status" value="1"/>
</dbReference>
<evidence type="ECO:0000256" key="5">
    <source>
        <dbReference type="ARBA" id="ARBA00015196"/>
    </source>
</evidence>
<dbReference type="OrthoDB" id="9792539at2"/>
<dbReference type="RefSeq" id="WP_011812550.1">
    <property type="nucleotide sequence ID" value="NC_008786.1"/>
</dbReference>
<feature type="active site" description="Nucleophile" evidence="14">
    <location>
        <position position="58"/>
    </location>
</feature>
<dbReference type="NCBIfam" id="TIGR00338">
    <property type="entry name" value="serB"/>
    <property type="match status" value="1"/>
</dbReference>
<dbReference type="UniPathway" id="UPA00135">
    <property type="reaction ID" value="UER00198"/>
</dbReference>
<comment type="cofactor">
    <cofactor evidence="1">
        <name>Mg(2+)</name>
        <dbReference type="ChEBI" id="CHEBI:18420"/>
    </cofactor>
</comment>
<dbReference type="SFLD" id="SFLDG01137">
    <property type="entry name" value="C1.6.1:_Phosphoserine_Phosphat"/>
    <property type="match status" value="1"/>
</dbReference>
<sequence length="264" mass="28225">MIGTIEAFSPRDTRARRSDPTAPGPAAHSRAREFAPGLLVQGIAPPLSLSSYKLIAFDMDSTLINIECVDEIADAAGRKAEVAAITEAAMQGLVTDYKESLRQRVALLKGVTVQRMQQLLTERLRLNPGAKELVTAVKAAGLRTLLVSGGFSFFADHVRAILGIDFARSNRLELDNGQLTGRMLEQTWGDLCDGAEKRRTLLELASLMGISPAQTIAVGDGANDLPMMAAAGLSVAYHAKPAVRAQAKVAINQGGLDRLLEVLH</sequence>
<dbReference type="PANTHER" id="PTHR43344:SF2">
    <property type="entry name" value="PHOSPHOSERINE PHOSPHATASE"/>
    <property type="match status" value="1"/>
</dbReference>
<evidence type="ECO:0000256" key="9">
    <source>
        <dbReference type="ARBA" id="ARBA00022842"/>
    </source>
</evidence>
<evidence type="ECO:0000256" key="8">
    <source>
        <dbReference type="ARBA" id="ARBA00022801"/>
    </source>
</evidence>
<dbReference type="CDD" id="cd07500">
    <property type="entry name" value="HAD_PSP"/>
    <property type="match status" value="1"/>
</dbReference>
<dbReference type="Gene3D" id="3.40.50.1000">
    <property type="entry name" value="HAD superfamily/HAD-like"/>
    <property type="match status" value="1"/>
</dbReference>
<keyword evidence="10" id="KW-0718">Serine biosynthesis</keyword>
<dbReference type="GO" id="GO:0036424">
    <property type="term" value="F:L-phosphoserine phosphatase activity"/>
    <property type="evidence" value="ECO:0007669"/>
    <property type="project" value="InterPro"/>
</dbReference>
<accession>A1WSG5</accession>
<dbReference type="EMBL" id="CP000542">
    <property type="protein sequence ID" value="ABM60572.1"/>
    <property type="molecule type" value="Genomic_DNA"/>
</dbReference>
<evidence type="ECO:0000256" key="10">
    <source>
        <dbReference type="ARBA" id="ARBA00023299"/>
    </source>
</evidence>
<keyword evidence="17" id="KW-1185">Reference proteome</keyword>
<evidence type="ECO:0000256" key="6">
    <source>
        <dbReference type="ARBA" id="ARBA00022605"/>
    </source>
</evidence>
<dbReference type="NCBIfam" id="TIGR01488">
    <property type="entry name" value="HAD-SF-IB"/>
    <property type="match status" value="1"/>
</dbReference>
<name>A1WSG5_VEREI</name>
<dbReference type="InterPro" id="IPR036412">
    <property type="entry name" value="HAD-like_sf"/>
</dbReference>
<evidence type="ECO:0000256" key="1">
    <source>
        <dbReference type="ARBA" id="ARBA00001946"/>
    </source>
</evidence>
<evidence type="ECO:0000256" key="2">
    <source>
        <dbReference type="ARBA" id="ARBA00005135"/>
    </source>
</evidence>
<evidence type="ECO:0000256" key="4">
    <source>
        <dbReference type="ARBA" id="ARBA00012640"/>
    </source>
</evidence>
<dbReference type="GO" id="GO:0006564">
    <property type="term" value="P:L-serine biosynthetic process"/>
    <property type="evidence" value="ECO:0007669"/>
    <property type="project" value="UniProtKB-KW"/>
</dbReference>
<dbReference type="InterPro" id="IPR004469">
    <property type="entry name" value="PSP"/>
</dbReference>
<feature type="region of interest" description="Disordered" evidence="15">
    <location>
        <begin position="8"/>
        <end position="30"/>
    </location>
</feature>
<keyword evidence="6" id="KW-0028">Amino-acid biosynthesis</keyword>
<keyword evidence="9" id="KW-0460">Magnesium</keyword>
<evidence type="ECO:0000256" key="13">
    <source>
        <dbReference type="ARBA" id="ARBA00048523"/>
    </source>
</evidence>
<dbReference type="InterPro" id="IPR023214">
    <property type="entry name" value="HAD_sf"/>
</dbReference>
<dbReference type="AlphaFoldDB" id="A1WSG5"/>